<evidence type="ECO:0000313" key="3">
    <source>
        <dbReference type="Proteomes" id="UP000245060"/>
    </source>
</evidence>
<organism evidence="2 4">
    <name type="scientific">Mycobacterium montefiorense</name>
    <dbReference type="NCBI Taxonomy" id="154654"/>
    <lineage>
        <taxon>Bacteria</taxon>
        <taxon>Bacillati</taxon>
        <taxon>Actinomycetota</taxon>
        <taxon>Actinomycetes</taxon>
        <taxon>Mycobacteriales</taxon>
        <taxon>Mycobacteriaceae</taxon>
        <taxon>Mycobacterium</taxon>
        <taxon>Mycobacterium simiae complex</taxon>
    </lineage>
</organism>
<reference evidence="2" key="3">
    <citation type="journal article" date="2022" name="Microbiol. Resour. Announc.">
        <title>Draft Genome Sequences of Eight Mycobacterium montefiorense Strains Isolated from Salamanders in Captivity.</title>
        <authorList>
            <person name="Komine T."/>
            <person name="Ihara H."/>
            <person name="Fukano H."/>
            <person name="Hoshino Y."/>
            <person name="Kurata O."/>
            <person name="Wada S."/>
        </authorList>
    </citation>
    <scope>NUCLEOTIDE SEQUENCE</scope>
    <source>
        <strain evidence="2">NJB18185</strain>
    </source>
</reference>
<dbReference type="EMBL" id="BQYH01000080">
    <property type="protein sequence ID" value="GKU75561.1"/>
    <property type="molecule type" value="Genomic_DNA"/>
</dbReference>
<name>A0AA37V0L2_9MYCO</name>
<evidence type="ECO:0008006" key="5">
    <source>
        <dbReference type="Google" id="ProtNLM"/>
    </source>
</evidence>
<evidence type="ECO:0000313" key="1">
    <source>
        <dbReference type="EMBL" id="GBG36770.1"/>
    </source>
</evidence>
<comment type="caution">
    <text evidence="2">The sequence shown here is derived from an EMBL/GenBank/DDBJ whole genome shotgun (WGS) entry which is preliminary data.</text>
</comment>
<reference evidence="3" key="2">
    <citation type="submission" date="2018-04" db="EMBL/GenBank/DDBJ databases">
        <title>Draft genome sequence of Mycobacterium montefiorense isolated from Japanese black salamander.</title>
        <authorList>
            <person name="Fukano H."/>
            <person name="Yoshida M."/>
            <person name="Shimizu A."/>
            <person name="Iwao H."/>
            <person name="Kurata O."/>
            <person name="Katayama Y."/>
            <person name="Omatsu T."/>
            <person name="Mizutani T."/>
            <person name="Wada S."/>
            <person name="Hoshino Y."/>
        </authorList>
    </citation>
    <scope>NUCLEOTIDE SEQUENCE [LARGE SCALE GENOMIC DNA]</scope>
    <source>
        <strain evidence="3">BS</strain>
    </source>
</reference>
<dbReference type="Proteomes" id="UP000245060">
    <property type="component" value="Unassembled WGS sequence"/>
</dbReference>
<evidence type="ECO:0000313" key="2">
    <source>
        <dbReference type="EMBL" id="GKU75561.1"/>
    </source>
</evidence>
<dbReference type="RefSeq" id="WP_133250978.1">
    <property type="nucleotide sequence ID" value="NZ_BFCH01000007.1"/>
</dbReference>
<dbReference type="AlphaFoldDB" id="A0AA37V0L2"/>
<sequence length="318" mass="35801">MTYSFRNRFTIFDDRLNIDAHIHELADTGVEHVVLRAGTSGTMIKDTGDLVVEGSRYPDEGSAVAAGREWRRALTVAFARSHAGADFGPDDSVTPSTDMIVPNPPDLFAQMGIDPGDRIVSDEHGLLVVTSEPRPKFFFMQAHGAVARGDEQFVANLNNARERSGQNWSPEKALAHRVVASALRDTNPETQHIQLTTAVEVLLQQQDRPQDVFDVLSQFINDVEQGDEGDIKKRLLDILREDLEESISRAACDQLLAVLTDTYDGKTVDTFFRRVYDMRSRLLHRKRRKKEKRPTPTELSAVHFELLRMVLDFLDASE</sequence>
<protein>
    <recommendedName>
        <fullName evidence="5">Apea-like HEPN domain-containing protein</fullName>
    </recommendedName>
</protein>
<proteinExistence type="predicted"/>
<reference evidence="2" key="4">
    <citation type="submission" date="2022-04" db="EMBL/GenBank/DDBJ databases">
        <authorList>
            <person name="Komine T."/>
            <person name="Fukano H."/>
            <person name="Wada S."/>
        </authorList>
    </citation>
    <scope>NUCLEOTIDE SEQUENCE</scope>
    <source>
        <strain evidence="2">NJB18185</strain>
    </source>
</reference>
<gene>
    <name evidence="1" type="ORF">MmonteBS_11420</name>
    <name evidence="2" type="ORF">NJB18185_53320</name>
</gene>
<reference evidence="1" key="1">
    <citation type="journal article" date="2018" name="Genome Announc.">
        <title>Draft Genome Sequence of Mycobacterium montefiorense Isolated from Japanese Black Salamander (Hynobius nigrescens).</title>
        <authorList>
            <person name="Fukano H."/>
            <person name="Yoshida M."/>
            <person name="Shimizu A."/>
            <person name="Iwao H."/>
            <person name="Katayama Y."/>
            <person name="Omatsu T."/>
            <person name="Mizutani T."/>
            <person name="Kurata O."/>
            <person name="Wada S."/>
            <person name="Hoshino Y."/>
        </authorList>
    </citation>
    <scope>NUCLEOTIDE SEQUENCE</scope>
    <source>
        <strain evidence="1">BS</strain>
    </source>
</reference>
<dbReference type="EMBL" id="BFCH01000007">
    <property type="protein sequence ID" value="GBG36770.1"/>
    <property type="molecule type" value="Genomic_DNA"/>
</dbReference>
<dbReference type="Proteomes" id="UP001139505">
    <property type="component" value="Unassembled WGS sequence"/>
</dbReference>
<evidence type="ECO:0000313" key="4">
    <source>
        <dbReference type="Proteomes" id="UP001139505"/>
    </source>
</evidence>
<keyword evidence="3" id="KW-1185">Reference proteome</keyword>
<accession>A0AA37V0L2</accession>